<keyword evidence="3" id="KW-1185">Reference proteome</keyword>
<dbReference type="AlphaFoldDB" id="A0A2T1FZT3"/>
<protein>
    <submittedName>
        <fullName evidence="2">Competence protein TfoX</fullName>
    </submittedName>
</protein>
<dbReference type="EMBL" id="PVWO01000399">
    <property type="protein sequence ID" value="PSB50426.1"/>
    <property type="molecule type" value="Genomic_DNA"/>
</dbReference>
<evidence type="ECO:0000313" key="2">
    <source>
        <dbReference type="EMBL" id="PSB50426.1"/>
    </source>
</evidence>
<accession>A0A2T1FZT3</accession>
<dbReference type="RefSeq" id="WP_106310311.1">
    <property type="nucleotide sequence ID" value="NZ_PVWO01000399.1"/>
</dbReference>
<feature type="domain" description="TfoX N-terminal" evidence="1">
    <location>
        <begin position="14"/>
        <end position="103"/>
    </location>
</feature>
<dbReference type="SUPFAM" id="SSF159894">
    <property type="entry name" value="YgaC/TfoX-N like"/>
    <property type="match status" value="1"/>
</dbReference>
<dbReference type="Gene3D" id="3.30.1460.30">
    <property type="entry name" value="YgaC/TfoX-N like chaperone"/>
    <property type="match status" value="1"/>
</dbReference>
<dbReference type="Proteomes" id="UP000238937">
    <property type="component" value="Unassembled WGS sequence"/>
</dbReference>
<sequence length="121" mass="13307">MASDSNFVEYVCDCLNGAGQVSFKKMFGEYAIYCNGKVVALVCDNQLFVKPTAAGRSAMLQGSRYAIDSIVEAPPYPGAKPYFLIGEQLDDREWLSNLIRLTANELPAPKPKKPKSKQAKI</sequence>
<organism evidence="2 3">
    <name type="scientific">Chamaesiphon polymorphus CCALA 037</name>
    <dbReference type="NCBI Taxonomy" id="2107692"/>
    <lineage>
        <taxon>Bacteria</taxon>
        <taxon>Bacillati</taxon>
        <taxon>Cyanobacteriota</taxon>
        <taxon>Cyanophyceae</taxon>
        <taxon>Gomontiellales</taxon>
        <taxon>Chamaesiphonaceae</taxon>
        <taxon>Chamaesiphon</taxon>
    </lineage>
</organism>
<dbReference type="OrthoDB" id="4772335at2"/>
<dbReference type="InterPro" id="IPR007076">
    <property type="entry name" value="TfoX_N"/>
</dbReference>
<comment type="caution">
    <text evidence="2">The sequence shown here is derived from an EMBL/GenBank/DDBJ whole genome shotgun (WGS) entry which is preliminary data.</text>
</comment>
<dbReference type="Pfam" id="PF04993">
    <property type="entry name" value="TfoX_N"/>
    <property type="match status" value="1"/>
</dbReference>
<evidence type="ECO:0000313" key="3">
    <source>
        <dbReference type="Proteomes" id="UP000238937"/>
    </source>
</evidence>
<evidence type="ECO:0000259" key="1">
    <source>
        <dbReference type="Pfam" id="PF04993"/>
    </source>
</evidence>
<gene>
    <name evidence="2" type="ORF">C7B77_22805</name>
</gene>
<reference evidence="2 3" key="1">
    <citation type="submission" date="2018-03" db="EMBL/GenBank/DDBJ databases">
        <title>The ancient ancestry and fast evolution of plastids.</title>
        <authorList>
            <person name="Moore K.R."/>
            <person name="Magnabosco C."/>
            <person name="Momper L."/>
            <person name="Gold D.A."/>
            <person name="Bosak T."/>
            <person name="Fournier G.P."/>
        </authorList>
    </citation>
    <scope>NUCLEOTIDE SEQUENCE [LARGE SCALE GENOMIC DNA]</scope>
    <source>
        <strain evidence="2 3">CCALA 037</strain>
    </source>
</reference>
<proteinExistence type="predicted"/>
<name>A0A2T1FZT3_9CYAN</name>